<dbReference type="GO" id="GO:0005634">
    <property type="term" value="C:nucleus"/>
    <property type="evidence" value="ECO:0000318"/>
    <property type="project" value="GO_Central"/>
</dbReference>
<evidence type="ECO:0000259" key="10">
    <source>
        <dbReference type="PROSITE" id="PS50235"/>
    </source>
</evidence>
<dbReference type="KEGG" id="smo:SELMODRAFT_444302"/>
<dbReference type="Pfam" id="PF22486">
    <property type="entry name" value="MATH_2"/>
    <property type="match status" value="1"/>
</dbReference>
<dbReference type="GO" id="GO:0031647">
    <property type="term" value="P:regulation of protein stability"/>
    <property type="evidence" value="ECO:0000318"/>
    <property type="project" value="GO_Central"/>
</dbReference>
<proteinExistence type="inferred from homology"/>
<dbReference type="InterPro" id="IPR002083">
    <property type="entry name" value="MATH/TRAF_dom"/>
</dbReference>
<evidence type="ECO:0000256" key="4">
    <source>
        <dbReference type="ARBA" id="ARBA00022670"/>
    </source>
</evidence>
<gene>
    <name evidence="11" type="ORF">SELMODRAFT_444302</name>
</gene>
<keyword evidence="4" id="KW-0645">Protease</keyword>
<dbReference type="Gramene" id="EFJ19227">
    <property type="protein sequence ID" value="EFJ19227"/>
    <property type="gene ID" value="SELMODRAFT_444302"/>
</dbReference>
<evidence type="ECO:0000256" key="8">
    <source>
        <dbReference type="SAM" id="Coils"/>
    </source>
</evidence>
<dbReference type="Pfam" id="PF12436">
    <property type="entry name" value="USP7_ICP0_bdg"/>
    <property type="match status" value="1"/>
</dbReference>
<dbReference type="AlphaFoldDB" id="D8S8U6"/>
<dbReference type="FunFam" id="3.90.70.10:FF:000002">
    <property type="entry name" value="Ubiquitin carboxyl-terminal hydrolase 13"/>
    <property type="match status" value="1"/>
</dbReference>
<dbReference type="InParanoid" id="D8S8U6"/>
<dbReference type="InterPro" id="IPR028889">
    <property type="entry name" value="USP"/>
</dbReference>
<evidence type="ECO:0000256" key="5">
    <source>
        <dbReference type="ARBA" id="ARBA00022786"/>
    </source>
</evidence>
<dbReference type="PROSITE" id="PS00972">
    <property type="entry name" value="USP_1"/>
    <property type="match status" value="1"/>
</dbReference>
<organism evidence="12">
    <name type="scientific">Selaginella moellendorffii</name>
    <name type="common">Spikemoss</name>
    <dbReference type="NCBI Taxonomy" id="88036"/>
    <lineage>
        <taxon>Eukaryota</taxon>
        <taxon>Viridiplantae</taxon>
        <taxon>Streptophyta</taxon>
        <taxon>Embryophyta</taxon>
        <taxon>Tracheophyta</taxon>
        <taxon>Lycopodiopsida</taxon>
        <taxon>Selaginellales</taxon>
        <taxon>Selaginellaceae</taxon>
        <taxon>Selaginella</taxon>
    </lineage>
</organism>
<evidence type="ECO:0000313" key="11">
    <source>
        <dbReference type="EMBL" id="EFJ19227.1"/>
    </source>
</evidence>
<evidence type="ECO:0000259" key="9">
    <source>
        <dbReference type="PROSITE" id="PS50144"/>
    </source>
</evidence>
<evidence type="ECO:0000256" key="7">
    <source>
        <dbReference type="ARBA" id="ARBA00022807"/>
    </source>
</evidence>
<dbReference type="PROSITE" id="PS00973">
    <property type="entry name" value="USP_2"/>
    <property type="match status" value="1"/>
</dbReference>
<evidence type="ECO:0000256" key="2">
    <source>
        <dbReference type="ARBA" id="ARBA00009085"/>
    </source>
</evidence>
<feature type="coiled-coil region" evidence="8">
    <location>
        <begin position="526"/>
        <end position="553"/>
    </location>
</feature>
<dbReference type="EMBL" id="GL377607">
    <property type="protein sequence ID" value="EFJ19227.1"/>
    <property type="molecule type" value="Genomic_DNA"/>
</dbReference>
<keyword evidence="7" id="KW-0788">Thiol protease</keyword>
<dbReference type="InterPro" id="IPR029346">
    <property type="entry name" value="USP_C"/>
</dbReference>
<dbReference type="PANTHER" id="PTHR24006:SF644">
    <property type="entry name" value="UBIQUITIN CARBOXYL-TERMINAL HYDROLASE 7"/>
    <property type="match status" value="1"/>
</dbReference>
<dbReference type="Gene3D" id="3.10.20.90">
    <property type="entry name" value="Phosphatidylinositol 3-kinase Catalytic Subunit, Chain A, domain 1"/>
    <property type="match status" value="2"/>
</dbReference>
<dbReference type="CDD" id="cd02659">
    <property type="entry name" value="peptidase_C19C"/>
    <property type="match status" value="1"/>
</dbReference>
<dbReference type="Pfam" id="PF14533">
    <property type="entry name" value="USP7_C2"/>
    <property type="match status" value="1"/>
</dbReference>
<evidence type="ECO:0000256" key="1">
    <source>
        <dbReference type="ARBA" id="ARBA00000707"/>
    </source>
</evidence>
<dbReference type="GO" id="GO:2000280">
    <property type="term" value="P:regulation of root development"/>
    <property type="evidence" value="ECO:0007669"/>
    <property type="project" value="UniProtKB-ARBA"/>
</dbReference>
<dbReference type="InterPro" id="IPR018200">
    <property type="entry name" value="USP_CS"/>
</dbReference>
<feature type="domain" description="MATH" evidence="9">
    <location>
        <begin position="44"/>
        <end position="169"/>
    </location>
</feature>
<reference evidence="11 12" key="1">
    <citation type="journal article" date="2011" name="Science">
        <title>The Selaginella genome identifies genetic changes associated with the evolution of vascular plants.</title>
        <authorList>
            <person name="Banks J.A."/>
            <person name="Nishiyama T."/>
            <person name="Hasebe M."/>
            <person name="Bowman J.L."/>
            <person name="Gribskov M."/>
            <person name="dePamphilis C."/>
            <person name="Albert V.A."/>
            <person name="Aono N."/>
            <person name="Aoyama T."/>
            <person name="Ambrose B.A."/>
            <person name="Ashton N.W."/>
            <person name="Axtell M.J."/>
            <person name="Barker E."/>
            <person name="Barker M.S."/>
            <person name="Bennetzen J.L."/>
            <person name="Bonawitz N.D."/>
            <person name="Chapple C."/>
            <person name="Cheng C."/>
            <person name="Correa L.G."/>
            <person name="Dacre M."/>
            <person name="DeBarry J."/>
            <person name="Dreyer I."/>
            <person name="Elias M."/>
            <person name="Engstrom E.M."/>
            <person name="Estelle M."/>
            <person name="Feng L."/>
            <person name="Finet C."/>
            <person name="Floyd S.K."/>
            <person name="Frommer W.B."/>
            <person name="Fujita T."/>
            <person name="Gramzow L."/>
            <person name="Gutensohn M."/>
            <person name="Harholt J."/>
            <person name="Hattori M."/>
            <person name="Heyl A."/>
            <person name="Hirai T."/>
            <person name="Hiwatashi Y."/>
            <person name="Ishikawa M."/>
            <person name="Iwata M."/>
            <person name="Karol K.G."/>
            <person name="Koehler B."/>
            <person name="Kolukisaoglu U."/>
            <person name="Kubo M."/>
            <person name="Kurata T."/>
            <person name="Lalonde S."/>
            <person name="Li K."/>
            <person name="Li Y."/>
            <person name="Litt A."/>
            <person name="Lyons E."/>
            <person name="Manning G."/>
            <person name="Maruyama T."/>
            <person name="Michael T.P."/>
            <person name="Mikami K."/>
            <person name="Miyazaki S."/>
            <person name="Morinaga S."/>
            <person name="Murata T."/>
            <person name="Mueller-Roeber B."/>
            <person name="Nelson D.R."/>
            <person name="Obara M."/>
            <person name="Oguri Y."/>
            <person name="Olmstead R.G."/>
            <person name="Onodera N."/>
            <person name="Petersen B.L."/>
            <person name="Pils B."/>
            <person name="Prigge M."/>
            <person name="Rensing S.A."/>
            <person name="Riano-Pachon D.M."/>
            <person name="Roberts A.W."/>
            <person name="Sato Y."/>
            <person name="Scheller H.V."/>
            <person name="Schulz B."/>
            <person name="Schulz C."/>
            <person name="Shakirov E.V."/>
            <person name="Shibagaki N."/>
            <person name="Shinohara N."/>
            <person name="Shippen D.E."/>
            <person name="Soerensen I."/>
            <person name="Sotooka R."/>
            <person name="Sugimoto N."/>
            <person name="Sugita M."/>
            <person name="Sumikawa N."/>
            <person name="Tanurdzic M."/>
            <person name="Theissen G."/>
            <person name="Ulvskov P."/>
            <person name="Wakazuki S."/>
            <person name="Weng J.K."/>
            <person name="Willats W.W."/>
            <person name="Wipf D."/>
            <person name="Wolf P.G."/>
            <person name="Yang L."/>
            <person name="Zimmer A.D."/>
            <person name="Zhu Q."/>
            <person name="Mitros T."/>
            <person name="Hellsten U."/>
            <person name="Loque D."/>
            <person name="Otillar R."/>
            <person name="Salamov A."/>
            <person name="Schmutz J."/>
            <person name="Shapiro H."/>
            <person name="Lindquist E."/>
            <person name="Lucas S."/>
            <person name="Rokhsar D."/>
            <person name="Grigoriev I.V."/>
        </authorList>
    </citation>
    <scope>NUCLEOTIDE SEQUENCE [LARGE SCALE GENOMIC DNA]</scope>
</reference>
<dbReference type="PANTHER" id="PTHR24006">
    <property type="entry name" value="UBIQUITIN CARBOXYL-TERMINAL HYDROLASE"/>
    <property type="match status" value="1"/>
</dbReference>
<dbReference type="InterPro" id="IPR024729">
    <property type="entry name" value="USP7_ICP0-binding_dom"/>
</dbReference>
<evidence type="ECO:0000313" key="12">
    <source>
        <dbReference type="Proteomes" id="UP000001514"/>
    </source>
</evidence>
<dbReference type="GO" id="GO:0004843">
    <property type="term" value="F:cysteine-type deubiquitinase activity"/>
    <property type="evidence" value="ECO:0000318"/>
    <property type="project" value="GO_Central"/>
</dbReference>
<dbReference type="PROSITE" id="PS50235">
    <property type="entry name" value="USP_3"/>
    <property type="match status" value="1"/>
</dbReference>
<dbReference type="OMA" id="QFLPCET"/>
<evidence type="ECO:0000256" key="3">
    <source>
        <dbReference type="ARBA" id="ARBA00012759"/>
    </source>
</evidence>
<dbReference type="FunCoup" id="D8S8U6">
    <property type="interactions" value="5918"/>
</dbReference>
<dbReference type="FunFam" id="3.10.20.90:FF:000050">
    <property type="entry name" value="Ubiquitin carboxyl-terminal hydrolase 13"/>
    <property type="match status" value="1"/>
</dbReference>
<dbReference type="eggNOG" id="KOG1863">
    <property type="taxonomic scope" value="Eukaryota"/>
</dbReference>
<dbReference type="Proteomes" id="UP000001514">
    <property type="component" value="Unassembled WGS sequence"/>
</dbReference>
<keyword evidence="5" id="KW-0833">Ubl conjugation pathway</keyword>
<dbReference type="Gene3D" id="2.60.210.10">
    <property type="entry name" value="Apoptosis, Tumor Necrosis Factor Receptor Associated Protein 2, Chain A"/>
    <property type="match status" value="1"/>
</dbReference>
<keyword evidence="12" id="KW-1185">Reference proteome</keyword>
<dbReference type="InterPro" id="IPR050164">
    <property type="entry name" value="Peptidase_C19"/>
</dbReference>
<dbReference type="GO" id="GO:0010078">
    <property type="term" value="P:maintenance of root meristem identity"/>
    <property type="evidence" value="ECO:0007669"/>
    <property type="project" value="UniProtKB-ARBA"/>
</dbReference>
<keyword evidence="8" id="KW-0175">Coiled coil</keyword>
<protein>
    <recommendedName>
        <fullName evidence="3">ubiquitinyl hydrolase 1</fullName>
        <ecNumber evidence="3">3.4.19.12</ecNumber>
    </recommendedName>
</protein>
<dbReference type="STRING" id="88036.D8S8U6"/>
<evidence type="ECO:0000256" key="6">
    <source>
        <dbReference type="ARBA" id="ARBA00022801"/>
    </source>
</evidence>
<dbReference type="Gene3D" id="3.90.70.10">
    <property type="entry name" value="Cysteine proteinases"/>
    <property type="match status" value="1"/>
</dbReference>
<dbReference type="SUPFAM" id="SSF49599">
    <property type="entry name" value="TRAF domain-like"/>
    <property type="match status" value="1"/>
</dbReference>
<comment type="catalytic activity">
    <reaction evidence="1">
        <text>Thiol-dependent hydrolysis of ester, thioester, amide, peptide and isopeptide bonds formed by the C-terminal Gly of ubiquitin (a 76-residue protein attached to proteins as an intracellular targeting signal).</text>
        <dbReference type="EC" id="3.4.19.12"/>
    </reaction>
</comment>
<dbReference type="Pfam" id="PF00443">
    <property type="entry name" value="UCH"/>
    <property type="match status" value="1"/>
</dbReference>
<comment type="similarity">
    <text evidence="2">Belongs to the peptidase C19 family.</text>
</comment>
<dbReference type="InterPro" id="IPR001394">
    <property type="entry name" value="Peptidase_C19_UCH"/>
</dbReference>
<dbReference type="FunFam" id="2.60.210.10:FF:000005">
    <property type="entry name" value="Ubiquitin carboxyl-terminal hydrolase 13"/>
    <property type="match status" value="1"/>
</dbReference>
<dbReference type="HOGENOM" id="CLU_003532_0_1_1"/>
<name>D8S8U6_SELML</name>
<dbReference type="CDD" id="cd00121">
    <property type="entry name" value="MATH"/>
    <property type="match status" value="1"/>
</dbReference>
<dbReference type="SUPFAM" id="SSF54001">
    <property type="entry name" value="Cysteine proteinases"/>
    <property type="match status" value="1"/>
</dbReference>
<dbReference type="FunFam" id="3.10.20.90:FF:000034">
    <property type="entry name" value="Ubiquitin carboxyl-terminal hydrolase 13"/>
    <property type="match status" value="1"/>
</dbReference>
<dbReference type="GO" id="GO:0006508">
    <property type="term" value="P:proteolysis"/>
    <property type="evidence" value="ECO:0007669"/>
    <property type="project" value="UniProtKB-KW"/>
</dbReference>
<dbReference type="PROSITE" id="PS50144">
    <property type="entry name" value="MATH"/>
    <property type="match status" value="1"/>
</dbReference>
<dbReference type="GO" id="GO:0005829">
    <property type="term" value="C:cytosol"/>
    <property type="evidence" value="ECO:0000318"/>
    <property type="project" value="GO_Central"/>
</dbReference>
<sequence length="1105" mass="129156">MAAPLEEDESMLVSGKVNDSIEAMEGQTETVSSADNQVVEDPLSGKFSWQIPNFSRITMRKHYSDTFIIGGYKWRILVFPKGNNVDHLSIYLDVADSATLPYGWTRFAQFSLAVINQFEQKLSMRKDTQHQFNSRESDWGFTSFMSLHELYDSSRGYLVNDTVCIEADVNVRKVMDYWAYDSKKETGFVGLKNQGATCYMNSLLQTLYHIPYFRKAVYHMPTTENDVPSNSIPLALQSLFYKLQYSDTSVATKDLTKSFGWDTYDSFMQHDVQELNRVLCEKLEDKMKGTAVEGTIQQLFEGHHMNYIECINVDYKSTRKESFYDLQLDVKGCKDVYASFDKYVEVEKLEGDNKYHAEQNGLQDAKKGVLFIDFPPVLQLQLKRFEYDFTRDTMVKINDRYEFPLELDLDREDGKYLSPDADRSVRNLYTLHSVLVHSGGVHGGHYYAFIRPTLSDQWYKFDDERVTKEEVKRAFEEQYGGEEELPQTNPGFNNPPFKFTKYSNAYMLVYIRESDKDKVICNVDVKDIAEHLQVRLKKEHEEKERKRKEKAEAHLYTVIKVAREEDLKTQIGKDIFFDLVDHEKVRSFRIQKQMPFTQFKEEVAKEFKVPVHCQRFWLWAKRQNHTYRPNRPLTEQEEAQSVGLLKEASNKAHNAELKLFLEERPEVPSLLVLEKAKDEILLFLKFYDPEQTELRYVGKLFVKQGGKPADILEKLNELAGFAANTEVQIFEEIKFEPNVMCEPVDKKLTFKASQLEDGDILCYQKALSPQDEGRFRYPDVPSFLEYVRNRQVVHFRRLDRPKEDEFCLELSKQHTYDDVVERVATKLELDDASKIRLTAHNCYSQQPKPQPIKYRGVEHLSDMLVHYNQSSDILYFETLDLPLPELQGLKTLKIAFHNARTEEVSVHNVRLPKNSTVGDVINELKGLVELSNPDAELRILEVFYHKIYKIFPANEKIENINDQYWTLRAEEIPEEEKNLGPQDRLIHVYHYTRDAVQNNMVQNFGEPFFLAVRENETLAEVRDRIQAKLQVPDDEFSKWKFAFLSLGRPDYLHNSDIVASRFQKRDVYGAWEHYLGLEHSDTAPKRSHLASQNRHAFEKPVKIYN</sequence>
<dbReference type="GO" id="GO:0009867">
    <property type="term" value="P:jasmonic acid mediated signaling pathway"/>
    <property type="evidence" value="ECO:0007669"/>
    <property type="project" value="UniProtKB-ARBA"/>
</dbReference>
<accession>D8S8U6</accession>
<feature type="domain" description="USP" evidence="10">
    <location>
        <begin position="189"/>
        <end position="513"/>
    </location>
</feature>
<dbReference type="InterPro" id="IPR038765">
    <property type="entry name" value="Papain-like_cys_pep_sf"/>
</dbReference>
<dbReference type="GO" id="GO:0016579">
    <property type="term" value="P:protein deubiquitination"/>
    <property type="evidence" value="ECO:0007669"/>
    <property type="project" value="InterPro"/>
</dbReference>
<dbReference type="InterPro" id="IPR008974">
    <property type="entry name" value="TRAF-like"/>
</dbReference>
<dbReference type="SMART" id="SM00061">
    <property type="entry name" value="MATH"/>
    <property type="match status" value="1"/>
</dbReference>
<dbReference type="EC" id="3.4.19.12" evidence="3"/>
<keyword evidence="6" id="KW-0378">Hydrolase</keyword>